<sequence length="122" mass="14325">MDNNKNASHLTQEMKKEHGGLVEASKRANEQPILEIIREEIKAVIHAKDKINNAKDKRIHAQKTIIKARDEEIQAMEEEKQARDEEIQAIERLRELEHRLENMRQLPNDNNTIDIEPEDEKD</sequence>
<dbReference type="Proteomes" id="UP000001345">
    <property type="component" value="Unassembled WGS sequence"/>
</dbReference>
<evidence type="ECO:0000313" key="3">
    <source>
        <dbReference type="Proteomes" id="UP000001345"/>
    </source>
</evidence>
<name>A0AB72ZT15_HELPX</name>
<evidence type="ECO:0000313" key="2">
    <source>
        <dbReference type="EMBL" id="EKQ71546.1"/>
    </source>
</evidence>
<comment type="caution">
    <text evidence="2">The sequence shown here is derived from an EMBL/GenBank/DDBJ whole genome shotgun (WGS) entry which is preliminary data.</text>
</comment>
<gene>
    <name evidence="2" type="ORF">HMPREF1391_01530</name>
</gene>
<protein>
    <submittedName>
        <fullName evidence="2">Uncharacterized protein</fullName>
    </submittedName>
</protein>
<proteinExistence type="predicted"/>
<feature type="compositionally biased region" description="Basic and acidic residues" evidence="1">
    <location>
        <begin position="12"/>
        <end position="26"/>
    </location>
</feature>
<dbReference type="RefSeq" id="WP_001918780.1">
    <property type="nucleotide sequence ID" value="NZ_JH976600.1"/>
</dbReference>
<dbReference type="EMBL" id="ANFP01000073">
    <property type="protein sequence ID" value="EKQ71546.1"/>
    <property type="molecule type" value="Genomic_DNA"/>
</dbReference>
<feature type="region of interest" description="Disordered" evidence="1">
    <location>
        <begin position="1"/>
        <end position="26"/>
    </location>
</feature>
<evidence type="ECO:0000256" key="1">
    <source>
        <dbReference type="SAM" id="MobiDB-lite"/>
    </source>
</evidence>
<dbReference type="AlphaFoldDB" id="A0AB72ZT15"/>
<organism evidence="2 3">
    <name type="scientific">Helicobacter pylori GAM100Ai</name>
    <dbReference type="NCBI Taxonomy" id="1159019"/>
    <lineage>
        <taxon>Bacteria</taxon>
        <taxon>Pseudomonadati</taxon>
        <taxon>Campylobacterota</taxon>
        <taxon>Epsilonproteobacteria</taxon>
        <taxon>Campylobacterales</taxon>
        <taxon>Helicobacteraceae</taxon>
        <taxon>Helicobacter</taxon>
    </lineage>
</organism>
<feature type="compositionally biased region" description="Polar residues" evidence="1">
    <location>
        <begin position="1"/>
        <end position="11"/>
    </location>
</feature>
<reference evidence="3" key="1">
    <citation type="submission" date="2023-07" db="EMBL/GenBank/DDBJ databases">
        <authorList>
            <person name="Weinstock G."/>
            <person name="Sodergren E."/>
            <person name="Lobos E.A."/>
            <person name="Fulton L."/>
            <person name="Fulton R."/>
            <person name="Courtney L."/>
            <person name="Fronick C."/>
            <person name="O'Laughlin M."/>
            <person name="Godfrey J."/>
            <person name="Wilson R.M."/>
            <person name="Miner T."/>
            <person name="Farmer C."/>
            <person name="Delehaunty K."/>
            <person name="Cordes M."/>
            <person name="Minx P."/>
            <person name="Tomlinson C."/>
            <person name="Chen J."/>
            <person name="Wollam A."/>
            <person name="Pepin K.H."/>
            <person name="Bhonagiri V."/>
            <person name="Zhang X."/>
            <person name="Suruliraj S."/>
            <person name="Antonio M."/>
            <person name="Secka O."/>
            <person name="Thomas J."/>
            <person name="Warren W."/>
            <person name="Mitreva M."/>
            <person name="Mardis E.R."/>
            <person name="Wilson R.K."/>
        </authorList>
    </citation>
    <scope>NUCLEOTIDE SEQUENCE [LARGE SCALE GENOMIC DNA]</scope>
    <source>
        <strain evidence="3">GAM100Ai</strain>
    </source>
</reference>
<accession>A0AB72ZT15</accession>
<feature type="region of interest" description="Disordered" evidence="1">
    <location>
        <begin position="101"/>
        <end position="122"/>
    </location>
</feature>